<dbReference type="SUPFAM" id="SSF54001">
    <property type="entry name" value="Cysteine proteinases"/>
    <property type="match status" value="1"/>
</dbReference>
<sequence length="552" mass="59713">MHHRHAALLSLSALLMACGPGPSTPDPVESFFKTQPAFGGTVPAGADTVTPAEFKALVEDGATVVTAADLAREAETQRTQDAQDEAAARDYVAQFPEFAGVLAANAPDAINADGDRLAQVQAGTGTQPVTLLGPAFGRSTLASHARTFATRDNQLGLYRELYPDLEAALARLGTSPGRFHLPPPDTITTLTTAEVIKLNQQLGDVSREYRVQIAALRFLLDPIGAETGTGDQLDRSQTGSCEGAAAGGLLQNFEWPLKNLTTSVKSQGQRGTCWAFATLAAAEAEIARRNGRRVNLSEQDYAARRFVFWQPRTFGDGGDPVSIAQAASADGYDLRLERGWQYNKSNSRVVNTAAQTYSNSCTGYQDASANFGVCSDTNFQGRLVTVTVLGLPFVIRAVPNTPSPSGYRLQSPRDFWEQDNKTRSMAILALRTILGHPTMVTLDARYIKPTGNAMPSLNNMNPDANGFVPGQTMRRRPDGSWDFDLNHVVTVTGYVTADQVRQVLPNQPVADDYGYFIVKNSWGDCWGDQGYVYLPYTWIETFVGQASTGVLQ</sequence>
<evidence type="ECO:0000259" key="3">
    <source>
        <dbReference type="SMART" id="SM00645"/>
    </source>
</evidence>
<dbReference type="Pfam" id="PF00112">
    <property type="entry name" value="Peptidase_C1"/>
    <property type="match status" value="2"/>
</dbReference>
<comment type="caution">
    <text evidence="4">The sequence shown here is derived from an EMBL/GenBank/DDBJ whole genome shotgun (WGS) entry which is preliminary data.</text>
</comment>
<dbReference type="RefSeq" id="WP_322474269.1">
    <property type="nucleotide sequence ID" value="NZ_JBHRZG010000006.1"/>
</dbReference>
<dbReference type="InterPro" id="IPR000169">
    <property type="entry name" value="Pept_cys_AS"/>
</dbReference>
<feature type="signal peptide" evidence="2">
    <location>
        <begin position="1"/>
        <end position="17"/>
    </location>
</feature>
<dbReference type="Proteomes" id="UP001595803">
    <property type="component" value="Unassembled WGS sequence"/>
</dbReference>
<comment type="similarity">
    <text evidence="1">Belongs to the peptidase C1 family.</text>
</comment>
<evidence type="ECO:0000256" key="2">
    <source>
        <dbReference type="SAM" id="SignalP"/>
    </source>
</evidence>
<reference evidence="5" key="1">
    <citation type="journal article" date="2019" name="Int. J. Syst. Evol. Microbiol.">
        <title>The Global Catalogue of Microorganisms (GCM) 10K type strain sequencing project: providing services to taxonomists for standard genome sequencing and annotation.</title>
        <authorList>
            <consortium name="The Broad Institute Genomics Platform"/>
            <consortium name="The Broad Institute Genome Sequencing Center for Infectious Disease"/>
            <person name="Wu L."/>
            <person name="Ma J."/>
        </authorList>
    </citation>
    <scope>NUCLEOTIDE SEQUENCE [LARGE SCALE GENOMIC DNA]</scope>
    <source>
        <strain evidence="5">CCTCC AB 2017081</strain>
    </source>
</reference>
<dbReference type="EMBL" id="JBHRZG010000006">
    <property type="protein sequence ID" value="MFC3832308.1"/>
    <property type="molecule type" value="Genomic_DNA"/>
</dbReference>
<dbReference type="PROSITE" id="PS51257">
    <property type="entry name" value="PROKAR_LIPOPROTEIN"/>
    <property type="match status" value="1"/>
</dbReference>
<dbReference type="PROSITE" id="PS00139">
    <property type="entry name" value="THIOL_PROTEASE_CYS"/>
    <property type="match status" value="1"/>
</dbReference>
<keyword evidence="5" id="KW-1185">Reference proteome</keyword>
<feature type="chain" id="PRO_5045730779" evidence="2">
    <location>
        <begin position="18"/>
        <end position="552"/>
    </location>
</feature>
<evidence type="ECO:0000256" key="1">
    <source>
        <dbReference type="ARBA" id="ARBA00008455"/>
    </source>
</evidence>
<proteinExistence type="inferred from homology"/>
<dbReference type="InterPro" id="IPR013128">
    <property type="entry name" value="Peptidase_C1A"/>
</dbReference>
<dbReference type="InterPro" id="IPR038765">
    <property type="entry name" value="Papain-like_cys_pep_sf"/>
</dbReference>
<dbReference type="Gene3D" id="3.90.70.10">
    <property type="entry name" value="Cysteine proteinases"/>
    <property type="match status" value="1"/>
</dbReference>
<keyword evidence="2" id="KW-0732">Signal</keyword>
<name>A0ABV7Z5E7_9DEIO</name>
<protein>
    <submittedName>
        <fullName evidence="4">C1 family peptidase</fullName>
    </submittedName>
</protein>
<gene>
    <name evidence="4" type="ORF">ACFOSB_05515</name>
</gene>
<evidence type="ECO:0000313" key="4">
    <source>
        <dbReference type="EMBL" id="MFC3832308.1"/>
    </source>
</evidence>
<dbReference type="PANTHER" id="PTHR12411">
    <property type="entry name" value="CYSTEINE PROTEASE FAMILY C1-RELATED"/>
    <property type="match status" value="1"/>
</dbReference>
<dbReference type="InterPro" id="IPR000668">
    <property type="entry name" value="Peptidase_C1A_C"/>
</dbReference>
<evidence type="ECO:0000313" key="5">
    <source>
        <dbReference type="Proteomes" id="UP001595803"/>
    </source>
</evidence>
<dbReference type="SMART" id="SM00645">
    <property type="entry name" value="Pept_C1"/>
    <property type="match status" value="1"/>
</dbReference>
<feature type="domain" description="Peptidase C1A papain C-terminal" evidence="3">
    <location>
        <begin position="249"/>
        <end position="547"/>
    </location>
</feature>
<organism evidence="4 5">
    <name type="scientific">Deinococcus rufus</name>
    <dbReference type="NCBI Taxonomy" id="2136097"/>
    <lineage>
        <taxon>Bacteria</taxon>
        <taxon>Thermotogati</taxon>
        <taxon>Deinococcota</taxon>
        <taxon>Deinococci</taxon>
        <taxon>Deinococcales</taxon>
        <taxon>Deinococcaceae</taxon>
        <taxon>Deinococcus</taxon>
    </lineage>
</organism>
<accession>A0ABV7Z5E7</accession>